<dbReference type="PANTHER" id="PTHR13078:SF56">
    <property type="entry name" value="PEROXISOMAL MULTIFUNCTIONAL ENZYME TYPE 2"/>
    <property type="match status" value="1"/>
</dbReference>
<dbReference type="InterPro" id="IPR002539">
    <property type="entry name" value="MaoC-like_dom"/>
</dbReference>
<evidence type="ECO:0000313" key="4">
    <source>
        <dbReference type="EMBL" id="MEU1956718.1"/>
    </source>
</evidence>
<dbReference type="InterPro" id="IPR029069">
    <property type="entry name" value="HotDog_dom_sf"/>
</dbReference>
<dbReference type="Gene3D" id="3.10.129.10">
    <property type="entry name" value="Hotdog Thioesterase"/>
    <property type="match status" value="1"/>
</dbReference>
<dbReference type="SUPFAM" id="SSF54637">
    <property type="entry name" value="Thioesterase/thiol ester dehydrase-isomerase"/>
    <property type="match status" value="2"/>
</dbReference>
<evidence type="ECO:0000259" key="2">
    <source>
        <dbReference type="Pfam" id="PF01575"/>
    </source>
</evidence>
<dbReference type="CDD" id="cd03448">
    <property type="entry name" value="HDE_HSD"/>
    <property type="match status" value="1"/>
</dbReference>
<comment type="caution">
    <text evidence="4">The sequence shown here is derived from an EMBL/GenBank/DDBJ whole genome shotgun (WGS) entry which is preliminary data.</text>
</comment>
<dbReference type="Proteomes" id="UP001550628">
    <property type="component" value="Unassembled WGS sequence"/>
</dbReference>
<evidence type="ECO:0000259" key="3">
    <source>
        <dbReference type="Pfam" id="PF22622"/>
    </source>
</evidence>
<dbReference type="Pfam" id="PF01575">
    <property type="entry name" value="MaoC_dehydratas"/>
    <property type="match status" value="1"/>
</dbReference>
<comment type="similarity">
    <text evidence="1">Belongs to the enoyl-CoA hydratase/isomerase family.</text>
</comment>
<reference evidence="4 5" key="1">
    <citation type="submission" date="2024-06" db="EMBL/GenBank/DDBJ databases">
        <title>The Natural Products Discovery Center: Release of the First 8490 Sequenced Strains for Exploring Actinobacteria Biosynthetic Diversity.</title>
        <authorList>
            <person name="Kalkreuter E."/>
            <person name="Kautsar S.A."/>
            <person name="Yang D."/>
            <person name="Bader C.D."/>
            <person name="Teijaro C.N."/>
            <person name="Fluegel L."/>
            <person name="Davis C.M."/>
            <person name="Simpson J.R."/>
            <person name="Lauterbach L."/>
            <person name="Steele A.D."/>
            <person name="Gui C."/>
            <person name="Meng S."/>
            <person name="Li G."/>
            <person name="Viehrig K."/>
            <person name="Ye F."/>
            <person name="Su P."/>
            <person name="Kiefer A.F."/>
            <person name="Nichols A."/>
            <person name="Cepeda A.J."/>
            <person name="Yan W."/>
            <person name="Fan B."/>
            <person name="Jiang Y."/>
            <person name="Adhikari A."/>
            <person name="Zheng C.-J."/>
            <person name="Schuster L."/>
            <person name="Cowan T.M."/>
            <person name="Smanski M.J."/>
            <person name="Chevrette M.G."/>
            <person name="De Carvalho L.P.S."/>
            <person name="Shen B."/>
        </authorList>
    </citation>
    <scope>NUCLEOTIDE SEQUENCE [LARGE SCALE GENOMIC DNA]</scope>
    <source>
        <strain evidence="4 5">NPDC019708</strain>
    </source>
</reference>
<accession>A0ABV2X0R5</accession>
<protein>
    <submittedName>
        <fullName evidence="4">MaoC/PaaZ C-terminal domain-containing protein</fullName>
    </submittedName>
</protein>
<proteinExistence type="inferred from homology"/>
<organism evidence="4 5">
    <name type="scientific">Nocardia rhamnosiphila</name>
    <dbReference type="NCBI Taxonomy" id="426716"/>
    <lineage>
        <taxon>Bacteria</taxon>
        <taxon>Bacillati</taxon>
        <taxon>Actinomycetota</taxon>
        <taxon>Actinomycetes</taxon>
        <taxon>Mycobacteriales</taxon>
        <taxon>Nocardiaceae</taxon>
        <taxon>Nocardia</taxon>
    </lineage>
</organism>
<name>A0ABV2X0R5_9NOCA</name>
<keyword evidence="5" id="KW-1185">Reference proteome</keyword>
<evidence type="ECO:0000256" key="1">
    <source>
        <dbReference type="ARBA" id="ARBA00005254"/>
    </source>
</evidence>
<feature type="domain" description="Peroxisomal multifunctional enzyme type 2-like N-terminal" evidence="3">
    <location>
        <begin position="2"/>
        <end position="91"/>
    </location>
</feature>
<gene>
    <name evidence="4" type="ORF">ABZ510_33325</name>
</gene>
<evidence type="ECO:0000313" key="5">
    <source>
        <dbReference type="Proteomes" id="UP001550628"/>
    </source>
</evidence>
<feature type="domain" description="MaoC-like" evidence="2">
    <location>
        <begin position="107"/>
        <end position="216"/>
    </location>
</feature>
<dbReference type="Pfam" id="PF22622">
    <property type="entry name" value="MFE-2_hydrat-2_N"/>
    <property type="match status" value="1"/>
</dbReference>
<sequence length="249" mass="27086">MLPTFTIPLLQTGLGRRIPFGDYRRGALVHAEQAIVAHRPLPASGSMRISARITGIYDKRSGALVRMEAVGEDVDTGEHLVTTKLGYFVRGYGGFGGPATPPEVWEAPEREPDLTIVTETRADQALLYRLSGDRNPLHSDPEFAAAVGFNRPILHGLCTYGVVARELGRVLCDGDSSLLDAMSARFSKPVFPGDTLTTAVWMQDQTVLFRTTTARGVVVLDQGAFTRKRVPAARPEPVFAGEAKNKEHS</sequence>
<dbReference type="PANTHER" id="PTHR13078">
    <property type="entry name" value="PEROXISOMAL MULTIFUNCTIONAL ENZYME TYPE 2-RELATED"/>
    <property type="match status" value="1"/>
</dbReference>
<dbReference type="EMBL" id="JBEYBF010000043">
    <property type="protein sequence ID" value="MEU1956718.1"/>
    <property type="molecule type" value="Genomic_DNA"/>
</dbReference>
<dbReference type="InterPro" id="IPR054357">
    <property type="entry name" value="MFE-2_N"/>
</dbReference>